<organism evidence="2 3">
    <name type="scientific">Helianthus annuus</name>
    <name type="common">Common sunflower</name>
    <dbReference type="NCBI Taxonomy" id="4232"/>
    <lineage>
        <taxon>Eukaryota</taxon>
        <taxon>Viridiplantae</taxon>
        <taxon>Streptophyta</taxon>
        <taxon>Embryophyta</taxon>
        <taxon>Tracheophyta</taxon>
        <taxon>Spermatophyta</taxon>
        <taxon>Magnoliopsida</taxon>
        <taxon>eudicotyledons</taxon>
        <taxon>Gunneridae</taxon>
        <taxon>Pentapetalae</taxon>
        <taxon>asterids</taxon>
        <taxon>campanulids</taxon>
        <taxon>Asterales</taxon>
        <taxon>Asteraceae</taxon>
        <taxon>Asteroideae</taxon>
        <taxon>Heliantheae alliance</taxon>
        <taxon>Heliantheae</taxon>
        <taxon>Helianthus</taxon>
    </lineage>
</organism>
<reference evidence="2" key="2">
    <citation type="submission" date="2020-06" db="EMBL/GenBank/DDBJ databases">
        <title>Helianthus annuus Genome sequencing and assembly Release 2.</title>
        <authorList>
            <person name="Gouzy J."/>
            <person name="Langlade N."/>
            <person name="Munos S."/>
        </authorList>
    </citation>
    <scope>NUCLEOTIDE SEQUENCE</scope>
    <source>
        <tissue evidence="2">Leaves</tissue>
    </source>
</reference>
<comment type="caution">
    <text evidence="2">The sequence shown here is derived from an EMBL/GenBank/DDBJ whole genome shotgun (WGS) entry which is preliminary data.</text>
</comment>
<dbReference type="Gramene" id="mRNA:HanXRQr2_Chr14g0641191">
    <property type="protein sequence ID" value="CDS:HanXRQr2_Chr14g0641191.1"/>
    <property type="gene ID" value="HanXRQr2_Chr14g0641191"/>
</dbReference>
<accession>A0A9K3H7D2</accession>
<name>A0A9K3H7D2_HELAN</name>
<evidence type="ECO:0000256" key="1">
    <source>
        <dbReference type="SAM" id="Phobius"/>
    </source>
</evidence>
<feature type="transmembrane region" description="Helical" evidence="1">
    <location>
        <begin position="12"/>
        <end position="28"/>
    </location>
</feature>
<keyword evidence="1" id="KW-0472">Membrane</keyword>
<dbReference type="Proteomes" id="UP000215914">
    <property type="component" value="Unassembled WGS sequence"/>
</dbReference>
<evidence type="ECO:0000313" key="3">
    <source>
        <dbReference type="Proteomes" id="UP000215914"/>
    </source>
</evidence>
<keyword evidence="3" id="KW-1185">Reference proteome</keyword>
<protein>
    <submittedName>
        <fullName evidence="2">Uncharacterized protein</fullName>
    </submittedName>
</protein>
<dbReference type="AlphaFoldDB" id="A0A9K3H7D2"/>
<keyword evidence="1" id="KW-0812">Transmembrane</keyword>
<evidence type="ECO:0000313" key="2">
    <source>
        <dbReference type="EMBL" id="KAF5768836.1"/>
    </source>
</evidence>
<gene>
    <name evidence="2" type="ORF">HanXRQr2_Chr14g0641191</name>
</gene>
<dbReference type="EMBL" id="MNCJ02000329">
    <property type="protein sequence ID" value="KAF5768836.1"/>
    <property type="molecule type" value="Genomic_DNA"/>
</dbReference>
<sequence>MAVLPCRRIARWILIACLMPISSFSSFLNDNASYASPNCLEAQLFESTEDSRSAVIP</sequence>
<reference evidence="2" key="1">
    <citation type="journal article" date="2017" name="Nature">
        <title>The sunflower genome provides insights into oil metabolism, flowering and Asterid evolution.</title>
        <authorList>
            <person name="Badouin H."/>
            <person name="Gouzy J."/>
            <person name="Grassa C.J."/>
            <person name="Murat F."/>
            <person name="Staton S.E."/>
            <person name="Cottret L."/>
            <person name="Lelandais-Briere C."/>
            <person name="Owens G.L."/>
            <person name="Carrere S."/>
            <person name="Mayjonade B."/>
            <person name="Legrand L."/>
            <person name="Gill N."/>
            <person name="Kane N.C."/>
            <person name="Bowers J.E."/>
            <person name="Hubner S."/>
            <person name="Bellec A."/>
            <person name="Berard A."/>
            <person name="Berges H."/>
            <person name="Blanchet N."/>
            <person name="Boniface M.C."/>
            <person name="Brunel D."/>
            <person name="Catrice O."/>
            <person name="Chaidir N."/>
            <person name="Claudel C."/>
            <person name="Donnadieu C."/>
            <person name="Faraut T."/>
            <person name="Fievet G."/>
            <person name="Helmstetter N."/>
            <person name="King M."/>
            <person name="Knapp S.J."/>
            <person name="Lai Z."/>
            <person name="Le Paslier M.C."/>
            <person name="Lippi Y."/>
            <person name="Lorenzon L."/>
            <person name="Mandel J.R."/>
            <person name="Marage G."/>
            <person name="Marchand G."/>
            <person name="Marquand E."/>
            <person name="Bret-Mestries E."/>
            <person name="Morien E."/>
            <person name="Nambeesan S."/>
            <person name="Nguyen T."/>
            <person name="Pegot-Espagnet P."/>
            <person name="Pouilly N."/>
            <person name="Raftis F."/>
            <person name="Sallet E."/>
            <person name="Schiex T."/>
            <person name="Thomas J."/>
            <person name="Vandecasteele C."/>
            <person name="Vares D."/>
            <person name="Vear F."/>
            <person name="Vautrin S."/>
            <person name="Crespi M."/>
            <person name="Mangin B."/>
            <person name="Burke J.M."/>
            <person name="Salse J."/>
            <person name="Munos S."/>
            <person name="Vincourt P."/>
            <person name="Rieseberg L.H."/>
            <person name="Langlade N.B."/>
        </authorList>
    </citation>
    <scope>NUCLEOTIDE SEQUENCE</scope>
    <source>
        <tissue evidence="2">Leaves</tissue>
    </source>
</reference>
<proteinExistence type="predicted"/>
<keyword evidence="1" id="KW-1133">Transmembrane helix</keyword>